<protein>
    <submittedName>
        <fullName evidence="1">Uncharacterized protein</fullName>
    </submittedName>
</protein>
<proteinExistence type="predicted"/>
<sequence length="120" mass="14222">MVLARYPAICNLNFFLDSKKQKIKKKNKNALSVFSCSILSDDIATFGQQHYLFLVCQLPRRKSFQALENSDPSKMFPKHENFHLKFYLIEPAERLMLVFVNLSRYSYNFFVRIGIKTRFK</sequence>
<organism evidence="1 2">
    <name type="scientific">Brachionus plicatilis</name>
    <name type="common">Marine rotifer</name>
    <name type="synonym">Brachionus muelleri</name>
    <dbReference type="NCBI Taxonomy" id="10195"/>
    <lineage>
        <taxon>Eukaryota</taxon>
        <taxon>Metazoa</taxon>
        <taxon>Spiralia</taxon>
        <taxon>Gnathifera</taxon>
        <taxon>Rotifera</taxon>
        <taxon>Eurotatoria</taxon>
        <taxon>Monogononta</taxon>
        <taxon>Pseudotrocha</taxon>
        <taxon>Ploima</taxon>
        <taxon>Brachionidae</taxon>
        <taxon>Brachionus</taxon>
    </lineage>
</organism>
<accession>A0A3M7RHI1</accession>
<name>A0A3M7RHI1_BRAPC</name>
<reference evidence="1 2" key="1">
    <citation type="journal article" date="2018" name="Sci. Rep.">
        <title>Genomic signatures of local adaptation to the degree of environmental predictability in rotifers.</title>
        <authorList>
            <person name="Franch-Gras L."/>
            <person name="Hahn C."/>
            <person name="Garcia-Roger E.M."/>
            <person name="Carmona M.J."/>
            <person name="Serra M."/>
            <person name="Gomez A."/>
        </authorList>
    </citation>
    <scope>NUCLEOTIDE SEQUENCE [LARGE SCALE GENOMIC DNA]</scope>
    <source>
        <strain evidence="1">HYR1</strain>
    </source>
</reference>
<evidence type="ECO:0000313" key="1">
    <source>
        <dbReference type="EMBL" id="RNA22735.1"/>
    </source>
</evidence>
<keyword evidence="2" id="KW-1185">Reference proteome</keyword>
<gene>
    <name evidence="1" type="ORF">BpHYR1_040571</name>
</gene>
<evidence type="ECO:0000313" key="2">
    <source>
        <dbReference type="Proteomes" id="UP000276133"/>
    </source>
</evidence>
<comment type="caution">
    <text evidence="1">The sequence shown here is derived from an EMBL/GenBank/DDBJ whole genome shotgun (WGS) entry which is preliminary data.</text>
</comment>
<dbReference type="Proteomes" id="UP000276133">
    <property type="component" value="Unassembled WGS sequence"/>
</dbReference>
<dbReference type="EMBL" id="REGN01003408">
    <property type="protein sequence ID" value="RNA22735.1"/>
    <property type="molecule type" value="Genomic_DNA"/>
</dbReference>
<dbReference type="AlphaFoldDB" id="A0A3M7RHI1"/>